<organism evidence="9 10">
    <name type="scientific">Frisingicoccus caecimuris</name>
    <dbReference type="NCBI Taxonomy" id="1796636"/>
    <lineage>
        <taxon>Bacteria</taxon>
        <taxon>Bacillati</taxon>
        <taxon>Bacillota</taxon>
        <taxon>Clostridia</taxon>
        <taxon>Lachnospirales</taxon>
        <taxon>Lachnospiraceae</taxon>
        <taxon>Frisingicoccus</taxon>
    </lineage>
</organism>
<reference evidence="9 10" key="1">
    <citation type="submission" date="2019-03" db="EMBL/GenBank/DDBJ databases">
        <title>Genomic Encyclopedia of Type Strains, Phase IV (KMG-IV): sequencing the most valuable type-strain genomes for metagenomic binning, comparative biology and taxonomic classification.</title>
        <authorList>
            <person name="Goeker M."/>
        </authorList>
    </citation>
    <scope>NUCLEOTIDE SEQUENCE [LARGE SCALE GENOMIC DNA]</scope>
    <source>
        <strain evidence="9 10">DSM 28559</strain>
    </source>
</reference>
<evidence type="ECO:0000256" key="6">
    <source>
        <dbReference type="ARBA" id="ARBA00033409"/>
    </source>
</evidence>
<evidence type="ECO:0000256" key="4">
    <source>
        <dbReference type="ARBA" id="ARBA00023172"/>
    </source>
</evidence>
<comment type="caution">
    <text evidence="9">The sequence shown here is derived from an EMBL/GenBank/DDBJ whole genome shotgun (WGS) entry which is preliminary data.</text>
</comment>
<dbReference type="PANTHER" id="PTHR33991:SF1">
    <property type="entry name" value="DNA REPAIR PROTEIN RECO"/>
    <property type="match status" value="1"/>
</dbReference>
<evidence type="ECO:0000256" key="5">
    <source>
        <dbReference type="ARBA" id="ARBA00023204"/>
    </source>
</evidence>
<keyword evidence="10" id="KW-1185">Reference proteome</keyword>
<dbReference type="HAMAP" id="MF_00201">
    <property type="entry name" value="RecO"/>
    <property type="match status" value="1"/>
</dbReference>
<dbReference type="NCBIfam" id="TIGR00613">
    <property type="entry name" value="reco"/>
    <property type="match status" value="1"/>
</dbReference>
<feature type="domain" description="DNA replication/recombination mediator RecO N-terminal" evidence="8">
    <location>
        <begin position="2"/>
        <end position="71"/>
    </location>
</feature>
<dbReference type="InterPro" id="IPR012340">
    <property type="entry name" value="NA-bd_OB-fold"/>
</dbReference>
<comment type="function">
    <text evidence="7">Involved in DNA repair and RecF pathway recombination.</text>
</comment>
<evidence type="ECO:0000313" key="10">
    <source>
        <dbReference type="Proteomes" id="UP000295711"/>
    </source>
</evidence>
<dbReference type="PANTHER" id="PTHR33991">
    <property type="entry name" value="DNA REPAIR PROTEIN RECO"/>
    <property type="match status" value="1"/>
</dbReference>
<dbReference type="InterPro" id="IPR042242">
    <property type="entry name" value="RecO_C"/>
</dbReference>
<dbReference type="EMBL" id="SLXA01000005">
    <property type="protein sequence ID" value="TCO84833.1"/>
    <property type="molecule type" value="Genomic_DNA"/>
</dbReference>
<protein>
    <recommendedName>
        <fullName evidence="2 7">DNA repair protein RecO</fullName>
    </recommendedName>
    <alternativeName>
        <fullName evidence="6 7">Recombination protein O</fullName>
    </alternativeName>
</protein>
<keyword evidence="4 7" id="KW-0233">DNA recombination</keyword>
<dbReference type="InterPro" id="IPR022572">
    <property type="entry name" value="DNA_rep/recomb_RecO_N"/>
</dbReference>
<evidence type="ECO:0000313" key="9">
    <source>
        <dbReference type="EMBL" id="TCO84833.1"/>
    </source>
</evidence>
<proteinExistence type="inferred from homology"/>
<dbReference type="SUPFAM" id="SSF50249">
    <property type="entry name" value="Nucleic acid-binding proteins"/>
    <property type="match status" value="1"/>
</dbReference>
<name>A0A4R2LIA6_9FIRM</name>
<evidence type="ECO:0000259" key="8">
    <source>
        <dbReference type="Pfam" id="PF11967"/>
    </source>
</evidence>
<dbReference type="GO" id="GO:0006302">
    <property type="term" value="P:double-strand break repair"/>
    <property type="evidence" value="ECO:0007669"/>
    <property type="project" value="TreeGrafter"/>
</dbReference>
<dbReference type="InterPro" id="IPR003717">
    <property type="entry name" value="RecO"/>
</dbReference>
<evidence type="ECO:0000256" key="7">
    <source>
        <dbReference type="HAMAP-Rule" id="MF_00201"/>
    </source>
</evidence>
<dbReference type="GO" id="GO:0006310">
    <property type="term" value="P:DNA recombination"/>
    <property type="evidence" value="ECO:0007669"/>
    <property type="project" value="UniProtKB-UniRule"/>
</dbReference>
<evidence type="ECO:0000256" key="3">
    <source>
        <dbReference type="ARBA" id="ARBA00022763"/>
    </source>
</evidence>
<evidence type="ECO:0000256" key="1">
    <source>
        <dbReference type="ARBA" id="ARBA00007452"/>
    </source>
</evidence>
<sequence length="243" mass="27713">MVIGTSPINEYDRRVVLLTKERGKITAFARGARRQYSAMLAGTQLFAFGTFRVIEGKNAYTLVSAEITNYFEAIPKEPLRACYASYFLEMAGYYARENNNEVELLKLLYQTLRILCRDSVPKALIRVIYELRIFVVNGEYPECFHCVCCGEEKGLGHFSPMRNGVVCEKCLPQAGQVLTLNASALYAAQYIITSPIEKLYTFNVSSEVLRQLQKMMEYYIREHIDKTFKSLEILNIMENSGGI</sequence>
<keyword evidence="5 7" id="KW-0234">DNA repair</keyword>
<dbReference type="Pfam" id="PF02565">
    <property type="entry name" value="RecO_C"/>
    <property type="match status" value="1"/>
</dbReference>
<gene>
    <name evidence="7" type="primary">recO</name>
    <name evidence="9" type="ORF">EV212_105100</name>
</gene>
<dbReference type="InterPro" id="IPR037278">
    <property type="entry name" value="ARFGAP/RecO"/>
</dbReference>
<keyword evidence="3 7" id="KW-0227">DNA damage</keyword>
<dbReference type="Proteomes" id="UP000295711">
    <property type="component" value="Unassembled WGS sequence"/>
</dbReference>
<dbReference type="Gene3D" id="2.40.50.140">
    <property type="entry name" value="Nucleic acid-binding proteins"/>
    <property type="match status" value="1"/>
</dbReference>
<dbReference type="SUPFAM" id="SSF57863">
    <property type="entry name" value="ArfGap/RecO-like zinc finger"/>
    <property type="match status" value="1"/>
</dbReference>
<comment type="similarity">
    <text evidence="1 7">Belongs to the RecO family.</text>
</comment>
<dbReference type="Gene3D" id="1.20.1440.120">
    <property type="entry name" value="Recombination protein O, C-terminal domain"/>
    <property type="match status" value="1"/>
</dbReference>
<accession>A0A4R2LIA6</accession>
<dbReference type="Pfam" id="PF11967">
    <property type="entry name" value="RecO_N"/>
    <property type="match status" value="1"/>
</dbReference>
<evidence type="ECO:0000256" key="2">
    <source>
        <dbReference type="ARBA" id="ARBA00021310"/>
    </source>
</evidence>
<dbReference type="AlphaFoldDB" id="A0A4R2LIA6"/>
<dbReference type="OrthoDB" id="9797083at2"/>
<dbReference type="GO" id="GO:0043590">
    <property type="term" value="C:bacterial nucleoid"/>
    <property type="evidence" value="ECO:0007669"/>
    <property type="project" value="TreeGrafter"/>
</dbReference>